<evidence type="ECO:0000259" key="1">
    <source>
        <dbReference type="Pfam" id="PF08237"/>
    </source>
</evidence>
<dbReference type="Proteomes" id="UP000077342">
    <property type="component" value="Unassembled WGS sequence"/>
</dbReference>
<dbReference type="AlphaFoldDB" id="A0A163X5B2"/>
<protein>
    <recommendedName>
        <fullName evidence="1">PE-PPE domain-containing protein</fullName>
    </recommendedName>
</protein>
<accession>A0A163X5B2</accession>
<dbReference type="EMBL" id="LWCI01000143">
    <property type="protein sequence ID" value="KZS58997.1"/>
    <property type="molecule type" value="Genomic_DNA"/>
</dbReference>
<reference evidence="3" key="1">
    <citation type="submission" date="2016-04" db="EMBL/GenBank/DDBJ databases">
        <authorList>
            <person name="Strapagiel D."/>
            <person name="Borowka P."/>
            <person name="Marciniak B."/>
            <person name="Bakula Z."/>
            <person name="Van Ingen J."/>
            <person name="Safianowska A."/>
            <person name="Dziadek J."/>
            <person name="Jagielski T."/>
        </authorList>
    </citation>
    <scope>NUCLEOTIDE SEQUENCE [LARGE SCALE GENOMIC DNA]</scope>
    <source>
        <strain evidence="3">1010001458</strain>
    </source>
</reference>
<evidence type="ECO:0000313" key="3">
    <source>
        <dbReference type="Proteomes" id="UP000077342"/>
    </source>
</evidence>
<sequence>MNPNGGLLSRFAGLSLPSLGMEFFEATPADTIYPTSIYTHEYDGFADFPRYPLNIVSDLNAIAGIAFVHTDTPDINPHFGYSTGYADVPTQFGLFPSIDPVTFAGDMVGAAQQGVNAFVGDIGAMLPTSLPVFSLPAAALTGGSPTVWALPTLPAATGSPIDGIIDALKAANTHVTNVISSATADTYAMALPTADIINTLATKVPSYNVSLFLDGIRELANGDPAGIVNAFGYPVAADVALLTLAGGFQTIVLLNGVESVIGDLTGAA</sequence>
<dbReference type="Pfam" id="PF08237">
    <property type="entry name" value="PE-PPE"/>
    <property type="match status" value="1"/>
</dbReference>
<evidence type="ECO:0000313" key="2">
    <source>
        <dbReference type="EMBL" id="KZS58997.1"/>
    </source>
</evidence>
<dbReference type="InterPro" id="IPR013228">
    <property type="entry name" value="PE-PPE_C"/>
</dbReference>
<keyword evidence="3" id="KW-1185">Reference proteome</keyword>
<organism evidence="2 3">
    <name type="scientific">Mycobacterium ostraviense</name>
    <dbReference type="NCBI Taxonomy" id="2738409"/>
    <lineage>
        <taxon>Bacteria</taxon>
        <taxon>Bacillati</taxon>
        <taxon>Actinomycetota</taxon>
        <taxon>Actinomycetes</taxon>
        <taxon>Mycobacteriales</taxon>
        <taxon>Mycobacteriaceae</taxon>
        <taxon>Mycobacterium</taxon>
    </lineage>
</organism>
<feature type="domain" description="PE-PPE" evidence="1">
    <location>
        <begin position="1"/>
        <end position="73"/>
    </location>
</feature>
<name>A0A163X5B2_9MYCO</name>
<gene>
    <name evidence="2" type="ORF">A4G28_15110</name>
</gene>
<proteinExistence type="predicted"/>
<comment type="caution">
    <text evidence="2">The sequence shown here is derived from an EMBL/GenBank/DDBJ whole genome shotgun (WGS) entry which is preliminary data.</text>
</comment>